<proteinExistence type="predicted"/>
<reference evidence="1" key="1">
    <citation type="journal article" date="2012" name="Proc. Natl. Acad. Sci. U.S.A.">
        <title>Antigenic diversity is generated by distinct evolutionary mechanisms in African trypanosome species.</title>
        <authorList>
            <person name="Jackson A.P."/>
            <person name="Berry A."/>
            <person name="Aslett M."/>
            <person name="Allison H.C."/>
            <person name="Burton P."/>
            <person name="Vavrova-Anderson J."/>
            <person name="Brown R."/>
            <person name="Browne H."/>
            <person name="Corton N."/>
            <person name="Hauser H."/>
            <person name="Gamble J."/>
            <person name="Gilderthorp R."/>
            <person name="Marcello L."/>
            <person name="McQuillan J."/>
            <person name="Otto T.D."/>
            <person name="Quail M.A."/>
            <person name="Sanders M.J."/>
            <person name="van Tonder A."/>
            <person name="Ginger M.L."/>
            <person name="Field M.C."/>
            <person name="Barry J.D."/>
            <person name="Hertz-Fowler C."/>
            <person name="Berriman M."/>
        </authorList>
    </citation>
    <scope>NUCLEOTIDE SEQUENCE</scope>
    <source>
        <strain evidence="1">IL3000</strain>
    </source>
</reference>
<sequence>MPHSTRAAHSLDNTPCRGIHCITAWCLSRGLTVIRDIHSFLQAPIHNCSTVRHFQDMTVLHKVVGFHVHSNNQRPVCAPQLLQPLPAHARDYEGIDLCRR</sequence>
<organism evidence="1">
    <name type="scientific">Trypanosoma congolense (strain IL3000)</name>
    <dbReference type="NCBI Taxonomy" id="1068625"/>
    <lineage>
        <taxon>Eukaryota</taxon>
        <taxon>Discoba</taxon>
        <taxon>Euglenozoa</taxon>
        <taxon>Kinetoplastea</taxon>
        <taxon>Metakinetoplastina</taxon>
        <taxon>Trypanosomatida</taxon>
        <taxon>Trypanosomatidae</taxon>
        <taxon>Trypanosoma</taxon>
        <taxon>Nannomonas</taxon>
    </lineage>
</organism>
<gene>
    <name evidence="1" type="ORF">TCIL3000_8_1920</name>
</gene>
<dbReference type="AlphaFoldDB" id="G0URG1"/>
<dbReference type="EMBL" id="HE575321">
    <property type="protein sequence ID" value="CCC91973.1"/>
    <property type="molecule type" value="Genomic_DNA"/>
</dbReference>
<accession>G0URG1</accession>
<protein>
    <submittedName>
        <fullName evidence="1">Uncharacterized protein</fullName>
    </submittedName>
</protein>
<name>G0URG1_TRYCI</name>
<evidence type="ECO:0000313" key="1">
    <source>
        <dbReference type="EMBL" id="CCC91973.1"/>
    </source>
</evidence>